<dbReference type="EMBL" id="JAVDVC010000001">
    <property type="protein sequence ID" value="MDR6956818.1"/>
    <property type="molecule type" value="Genomic_DNA"/>
</dbReference>
<dbReference type="AlphaFoldDB" id="A0AAW8M504"/>
<dbReference type="Proteomes" id="UP001252613">
    <property type="component" value="Unassembled WGS sequence"/>
</dbReference>
<organism evidence="1 2">
    <name type="scientific">Pseudomonas brassicacearum</name>
    <dbReference type="NCBI Taxonomy" id="930166"/>
    <lineage>
        <taxon>Bacteria</taxon>
        <taxon>Pseudomonadati</taxon>
        <taxon>Pseudomonadota</taxon>
        <taxon>Gammaproteobacteria</taxon>
        <taxon>Pseudomonadales</taxon>
        <taxon>Pseudomonadaceae</taxon>
        <taxon>Pseudomonas</taxon>
    </lineage>
</organism>
<evidence type="ECO:0000313" key="1">
    <source>
        <dbReference type="EMBL" id="MDR6956818.1"/>
    </source>
</evidence>
<accession>A0AAW8M504</accession>
<gene>
    <name evidence="1" type="ORF">J2W43_000781</name>
</gene>
<reference evidence="1" key="1">
    <citation type="submission" date="2023-07" db="EMBL/GenBank/DDBJ databases">
        <title>Sorghum-associated microbial communities from plants grown in Nebraska, USA.</title>
        <authorList>
            <person name="Schachtman D."/>
        </authorList>
    </citation>
    <scope>NUCLEOTIDE SEQUENCE</scope>
    <source>
        <strain evidence="1">3432</strain>
    </source>
</reference>
<comment type="caution">
    <text evidence="1">The sequence shown here is derived from an EMBL/GenBank/DDBJ whole genome shotgun (WGS) entry which is preliminary data.</text>
</comment>
<name>A0AAW8M504_9PSED</name>
<protein>
    <submittedName>
        <fullName evidence="1">Uncharacterized protein</fullName>
    </submittedName>
</protein>
<sequence length="48" mass="5199">MNDIAIVSGNPLFTPGSIYLGQIKPGQTGKIVMNQVKIEVQKEPSQKT</sequence>
<proteinExistence type="predicted"/>
<evidence type="ECO:0000313" key="2">
    <source>
        <dbReference type="Proteomes" id="UP001252613"/>
    </source>
</evidence>